<comment type="caution">
    <text evidence="1">The sequence shown here is derived from an EMBL/GenBank/DDBJ whole genome shotgun (WGS) entry which is preliminary data.</text>
</comment>
<dbReference type="EMBL" id="JAFHKU010000109">
    <property type="protein sequence ID" value="MBN3557200.1"/>
    <property type="molecule type" value="Genomic_DNA"/>
</dbReference>
<dbReference type="AlphaFoldDB" id="A0AA41DEH7"/>
<dbReference type="Pfam" id="PF11379">
    <property type="entry name" value="DUF3182"/>
    <property type="match status" value="1"/>
</dbReference>
<name>A0AA41DEH7_9SPHN</name>
<organism evidence="1 2">
    <name type="scientific">Sphingomonas yabuuchiae</name>
    <dbReference type="NCBI Taxonomy" id="172044"/>
    <lineage>
        <taxon>Bacteria</taxon>
        <taxon>Pseudomonadati</taxon>
        <taxon>Pseudomonadota</taxon>
        <taxon>Alphaproteobacteria</taxon>
        <taxon>Sphingomonadales</taxon>
        <taxon>Sphingomonadaceae</taxon>
        <taxon>Sphingomonas</taxon>
    </lineage>
</organism>
<protein>
    <submittedName>
        <fullName evidence="1">DUF3182 family protein</fullName>
    </submittedName>
</protein>
<evidence type="ECO:0000313" key="2">
    <source>
        <dbReference type="Proteomes" id="UP000704529"/>
    </source>
</evidence>
<gene>
    <name evidence="1" type="ORF">JYA60_03005</name>
</gene>
<dbReference type="InterPro" id="IPR021519">
    <property type="entry name" value="DUF3182"/>
</dbReference>
<proteinExistence type="predicted"/>
<dbReference type="Proteomes" id="UP000704529">
    <property type="component" value="Unassembled WGS sequence"/>
</dbReference>
<evidence type="ECO:0000313" key="1">
    <source>
        <dbReference type="EMBL" id="MBN3557200.1"/>
    </source>
</evidence>
<sequence>MGDMHGGSELQSQKSLSPLIPVAAPWRKSGVAALIDRGNALGNAHDQASRTMLLRRIAALLDQPHLAPMDAWEAVGTDAFLVPSEALEIHKANEAGISEARDFLGGVVPAPFVGTKAITHGLVDDDALRPKQWSNDMARLMGDAALPGYTAFSHTDAAKAGRLLLAKGPVRIKDVCGKAGLGQIVVDDVEALDIVLGREDALTLATHGIVLEENLTDVVTYSVGLIELAGQTISYWGSQNLTVDHKGREVYGGSDLHIVRGGFDALRKLELPDNLARAIDCAAVFDEAAHAAYPGIILTRRNYDVIEGTDAAGNRQIGVLEQSWRVGGASGAEIAAFEAFRAEPGTSHVRCSTVEVYEQITPPVGAVVYYQGVDPVVGAMTKYAMRYA</sequence>
<reference evidence="1" key="1">
    <citation type="submission" date="2021-01" db="EMBL/GenBank/DDBJ databases">
        <title>Genome Sequencing of Type Strains.</title>
        <authorList>
            <person name="Lemaire J.F."/>
            <person name="Inderbitzin P."/>
            <person name="Collins S.B."/>
            <person name="Wespe N."/>
            <person name="Knight-Connoni V."/>
        </authorList>
    </citation>
    <scope>NUCLEOTIDE SEQUENCE</scope>
    <source>
        <strain evidence="1">DSM 14562</strain>
    </source>
</reference>
<dbReference type="SUPFAM" id="SSF56059">
    <property type="entry name" value="Glutathione synthetase ATP-binding domain-like"/>
    <property type="match status" value="1"/>
</dbReference>
<accession>A0AA41DEH7</accession>